<organism evidence="12 13">
    <name type="scientific">Papaver somniferum</name>
    <name type="common">Opium poppy</name>
    <dbReference type="NCBI Taxonomy" id="3469"/>
    <lineage>
        <taxon>Eukaryota</taxon>
        <taxon>Viridiplantae</taxon>
        <taxon>Streptophyta</taxon>
        <taxon>Embryophyta</taxon>
        <taxon>Tracheophyta</taxon>
        <taxon>Spermatophyta</taxon>
        <taxon>Magnoliopsida</taxon>
        <taxon>Ranunculales</taxon>
        <taxon>Papaveraceae</taxon>
        <taxon>Papaveroideae</taxon>
        <taxon>Papaver</taxon>
    </lineage>
</organism>
<comment type="similarity">
    <text evidence="2">Belongs to the protein kinase superfamily. Ser/Thr protein kinase family.</text>
</comment>
<comment type="subcellular location">
    <subcellularLocation>
        <location evidence="1">Cell membrane</location>
    </subcellularLocation>
</comment>
<evidence type="ECO:0000256" key="6">
    <source>
        <dbReference type="ARBA" id="ARBA00022741"/>
    </source>
</evidence>
<name>A0A4Y7IWM7_PAPSO</name>
<dbReference type="InterPro" id="IPR000719">
    <property type="entry name" value="Prot_kinase_dom"/>
</dbReference>
<dbReference type="GO" id="GO:0005524">
    <property type="term" value="F:ATP binding"/>
    <property type="evidence" value="ECO:0007669"/>
    <property type="project" value="UniProtKB-KW"/>
</dbReference>
<dbReference type="InterPro" id="IPR001245">
    <property type="entry name" value="Ser-Thr/Tyr_kinase_cat_dom"/>
</dbReference>
<dbReference type="GO" id="GO:0005886">
    <property type="term" value="C:plasma membrane"/>
    <property type="evidence" value="ECO:0007669"/>
    <property type="project" value="UniProtKB-SubCell"/>
</dbReference>
<feature type="region of interest" description="Disordered" evidence="10">
    <location>
        <begin position="226"/>
        <end position="245"/>
    </location>
</feature>
<evidence type="ECO:0000256" key="7">
    <source>
        <dbReference type="ARBA" id="ARBA00022777"/>
    </source>
</evidence>
<dbReference type="SUPFAM" id="SSF56112">
    <property type="entry name" value="Protein kinase-like (PK-like)"/>
    <property type="match status" value="1"/>
</dbReference>
<protein>
    <recommendedName>
        <fullName evidence="11">Protein kinase domain-containing protein</fullName>
    </recommendedName>
</protein>
<evidence type="ECO:0000259" key="11">
    <source>
        <dbReference type="PROSITE" id="PS50011"/>
    </source>
</evidence>
<keyword evidence="4" id="KW-0723">Serine/threonine-protein kinase</keyword>
<dbReference type="PROSITE" id="PS50011">
    <property type="entry name" value="PROTEIN_KINASE_DOM"/>
    <property type="match status" value="1"/>
</dbReference>
<dbReference type="PANTHER" id="PTHR47985">
    <property type="entry name" value="OS07G0668900 PROTEIN"/>
    <property type="match status" value="1"/>
</dbReference>
<dbReference type="InterPro" id="IPR011009">
    <property type="entry name" value="Kinase-like_dom_sf"/>
</dbReference>
<evidence type="ECO:0000256" key="9">
    <source>
        <dbReference type="ARBA" id="ARBA00023136"/>
    </source>
</evidence>
<accession>A0A4Y7IWM7</accession>
<evidence type="ECO:0000256" key="2">
    <source>
        <dbReference type="ARBA" id="ARBA00008684"/>
    </source>
</evidence>
<evidence type="ECO:0000256" key="5">
    <source>
        <dbReference type="ARBA" id="ARBA00022679"/>
    </source>
</evidence>
<feature type="domain" description="Protein kinase" evidence="11">
    <location>
        <begin position="1"/>
        <end position="201"/>
    </location>
</feature>
<keyword evidence="9" id="KW-0472">Membrane</keyword>
<keyword evidence="3" id="KW-1003">Cell membrane</keyword>
<dbReference type="Gene3D" id="1.10.510.10">
    <property type="entry name" value="Transferase(Phosphotransferase) domain 1"/>
    <property type="match status" value="1"/>
</dbReference>
<dbReference type="EMBL" id="CM010716">
    <property type="protein sequence ID" value="RZC51909.1"/>
    <property type="molecule type" value="Genomic_DNA"/>
</dbReference>
<evidence type="ECO:0000256" key="4">
    <source>
        <dbReference type="ARBA" id="ARBA00022527"/>
    </source>
</evidence>
<reference evidence="12 13" key="1">
    <citation type="journal article" date="2018" name="Science">
        <title>The opium poppy genome and morphinan production.</title>
        <authorList>
            <person name="Guo L."/>
            <person name="Winzer T."/>
            <person name="Yang X."/>
            <person name="Li Y."/>
            <person name="Ning Z."/>
            <person name="He Z."/>
            <person name="Teodor R."/>
            <person name="Lu Y."/>
            <person name="Bowser T.A."/>
            <person name="Graham I.A."/>
            <person name="Ye K."/>
        </authorList>
    </citation>
    <scope>NUCLEOTIDE SEQUENCE [LARGE SCALE GENOMIC DNA]</scope>
    <source>
        <strain evidence="13">cv. HN1</strain>
        <tissue evidence="12">Leaves</tissue>
    </source>
</reference>
<dbReference type="FunFam" id="1.10.510.10:FF:000032">
    <property type="entry name" value="Serine/threonine-protein kinase PBS1"/>
    <property type="match status" value="1"/>
</dbReference>
<dbReference type="PANTHER" id="PTHR47985:SF4">
    <property type="entry name" value="SERINE_THREONINE-PROTEIN KINASE PBL27"/>
    <property type="match status" value="1"/>
</dbReference>
<keyword evidence="7" id="KW-0418">Kinase</keyword>
<dbReference type="Gramene" id="RZC51909">
    <property type="protein sequence ID" value="RZC51909"/>
    <property type="gene ID" value="C5167_020347"/>
</dbReference>
<evidence type="ECO:0000313" key="13">
    <source>
        <dbReference type="Proteomes" id="UP000316621"/>
    </source>
</evidence>
<dbReference type="GO" id="GO:0004674">
    <property type="term" value="F:protein serine/threonine kinase activity"/>
    <property type="evidence" value="ECO:0007669"/>
    <property type="project" value="UniProtKB-KW"/>
</dbReference>
<proteinExistence type="inferred from homology"/>
<sequence length="245" mass="27008">MPLGSLGDHLHDLPPTKEPLDWNMRMKIAAGAAKGLEYLHDKANPPVIHRNLKSSHILLGEGYHPKLSDFGLAKLGPTGGKTHISTRVIGSTAYRDPEYAMTGKLTLKSDIYSFGIVLLELITGRKAVDTTAPREEKNLVEWARPFFKDRKKFPKMADPLLQGRYPMRGLYQALAAAAMCLQPDAEARPVIGDVVTALSYLASQTYDPNSNQNNVVVSISAFMDKEAQKSTGDSSGRQKKKGWQF</sequence>
<keyword evidence="6" id="KW-0547">Nucleotide-binding</keyword>
<keyword evidence="8" id="KW-0067">ATP-binding</keyword>
<evidence type="ECO:0000256" key="8">
    <source>
        <dbReference type="ARBA" id="ARBA00022840"/>
    </source>
</evidence>
<evidence type="ECO:0000256" key="1">
    <source>
        <dbReference type="ARBA" id="ARBA00004236"/>
    </source>
</evidence>
<dbReference type="Pfam" id="PF07714">
    <property type="entry name" value="PK_Tyr_Ser-Thr"/>
    <property type="match status" value="1"/>
</dbReference>
<keyword evidence="5" id="KW-0808">Transferase</keyword>
<dbReference type="Proteomes" id="UP000316621">
    <property type="component" value="Chromosome 2"/>
</dbReference>
<dbReference type="OMA" id="TSFAYRS"/>
<gene>
    <name evidence="12" type="ORF">C5167_020347</name>
</gene>
<evidence type="ECO:0000256" key="3">
    <source>
        <dbReference type="ARBA" id="ARBA00022475"/>
    </source>
</evidence>
<evidence type="ECO:0000313" key="12">
    <source>
        <dbReference type="EMBL" id="RZC51909.1"/>
    </source>
</evidence>
<dbReference type="AlphaFoldDB" id="A0A4Y7IWM7"/>
<evidence type="ECO:0000256" key="10">
    <source>
        <dbReference type="SAM" id="MobiDB-lite"/>
    </source>
</evidence>
<keyword evidence="13" id="KW-1185">Reference proteome</keyword>